<keyword evidence="3" id="KW-1185">Reference proteome</keyword>
<accession>A0A564SFJ9</accession>
<feature type="domain" description="Integrase catalytic" evidence="1">
    <location>
        <begin position="2"/>
        <end position="27"/>
    </location>
</feature>
<dbReference type="Proteomes" id="UP000406184">
    <property type="component" value="Unassembled WGS sequence"/>
</dbReference>
<dbReference type="GO" id="GO:0015074">
    <property type="term" value="P:DNA integration"/>
    <property type="evidence" value="ECO:0007669"/>
    <property type="project" value="InterPro"/>
</dbReference>
<dbReference type="EMBL" id="CABHMY010000036">
    <property type="protein sequence ID" value="VUW93914.1"/>
    <property type="molecule type" value="Genomic_DNA"/>
</dbReference>
<protein>
    <recommendedName>
        <fullName evidence="1">Integrase catalytic domain-containing protein</fullName>
    </recommendedName>
</protein>
<gene>
    <name evidence="2" type="ORF">FPPS064S07_02889</name>
</gene>
<evidence type="ECO:0000313" key="2">
    <source>
        <dbReference type="EMBL" id="VUW93914.1"/>
    </source>
</evidence>
<name>A0A564SFJ9_9FIRM</name>
<proteinExistence type="predicted"/>
<evidence type="ECO:0000313" key="3">
    <source>
        <dbReference type="Proteomes" id="UP000406184"/>
    </source>
</evidence>
<dbReference type="InterPro" id="IPR001584">
    <property type="entry name" value="Integrase_cat-core"/>
</dbReference>
<evidence type="ECO:0000259" key="1">
    <source>
        <dbReference type="Pfam" id="PF13333"/>
    </source>
</evidence>
<dbReference type="AlphaFoldDB" id="A0A564SFJ9"/>
<organism evidence="2 3">
    <name type="scientific">Faecalibacterium prausnitzii</name>
    <dbReference type="NCBI Taxonomy" id="853"/>
    <lineage>
        <taxon>Bacteria</taxon>
        <taxon>Bacillati</taxon>
        <taxon>Bacillota</taxon>
        <taxon>Clostridia</taxon>
        <taxon>Eubacteriales</taxon>
        <taxon>Oscillospiraceae</taxon>
        <taxon>Faecalibacterium</taxon>
    </lineage>
</organism>
<sequence length="29" mass="3519">MIDDYIYFYNHERIQLKTGLFPLSLRQSG</sequence>
<dbReference type="Pfam" id="PF13333">
    <property type="entry name" value="rve_2"/>
    <property type="match status" value="1"/>
</dbReference>
<reference evidence="2 3" key="1">
    <citation type="submission" date="2019-07" db="EMBL/GenBank/DDBJ databases">
        <authorList>
            <person name="Hibberd C M."/>
            <person name="Gehrig L. J."/>
            <person name="Chang H.-W."/>
            <person name="Venkatesh S."/>
        </authorList>
    </citation>
    <scope>NUCLEOTIDE SEQUENCE [LARGE SCALE GENOMIC DNA]</scope>
    <source>
        <strain evidence="2">Faecalibacterium_prausnitzii_JG_BgPS064</strain>
    </source>
</reference>